<proteinExistence type="predicted"/>
<gene>
    <name evidence="2" type="ORF">Cgig2_018991</name>
</gene>
<dbReference type="InterPro" id="IPR020795">
    <property type="entry name" value="ORC3"/>
</dbReference>
<organism evidence="2 3">
    <name type="scientific">Carnegiea gigantea</name>
    <dbReference type="NCBI Taxonomy" id="171969"/>
    <lineage>
        <taxon>Eukaryota</taxon>
        <taxon>Viridiplantae</taxon>
        <taxon>Streptophyta</taxon>
        <taxon>Embryophyta</taxon>
        <taxon>Tracheophyta</taxon>
        <taxon>Spermatophyta</taxon>
        <taxon>Magnoliopsida</taxon>
        <taxon>eudicotyledons</taxon>
        <taxon>Gunneridae</taxon>
        <taxon>Pentapetalae</taxon>
        <taxon>Caryophyllales</taxon>
        <taxon>Cactineae</taxon>
        <taxon>Cactaceae</taxon>
        <taxon>Cactoideae</taxon>
        <taxon>Echinocereeae</taxon>
        <taxon>Carnegiea</taxon>
    </lineage>
</organism>
<accession>A0A9Q1JQB6</accession>
<dbReference type="GO" id="GO:0005656">
    <property type="term" value="C:nuclear pre-replicative complex"/>
    <property type="evidence" value="ECO:0007669"/>
    <property type="project" value="TreeGrafter"/>
</dbReference>
<dbReference type="InterPro" id="IPR045667">
    <property type="entry name" value="ORC3_N"/>
</dbReference>
<sequence>MAAADMSSLASWYCGRGDSKPVVIIIEDMERCCGSILTDFILMLSEWVVKVPTFLIMGVATTLDAPRSILSSNALQRLCPTKFVLGSPGEKMDALIEAVLLRPCSWFSLGHKVALFMRDYFLKHDGTLASFIRALKIACMQHFSTEPLSFLLKDRDVADEQVLLALAFDDPELSLICKMFSDNNAFNWDMVLKRSSQVDSCKSVSKPTGENLAKSLAELKTLHKCWATVIMCLYEAGKPRKIPLLDLYCEALDPGPHRSGTYCNQGTSFGANGCSSSQPSKGLAISQAVQKVRYKKLRARQRPGWVNAPC</sequence>
<dbReference type="EMBL" id="JAKOGI010000937">
    <property type="protein sequence ID" value="KAJ8429098.1"/>
    <property type="molecule type" value="Genomic_DNA"/>
</dbReference>
<evidence type="ECO:0000313" key="2">
    <source>
        <dbReference type="EMBL" id="KAJ8429098.1"/>
    </source>
</evidence>
<feature type="domain" description="Origin recognition complex subunit 3 N-terminal" evidence="1">
    <location>
        <begin position="4"/>
        <end position="151"/>
    </location>
</feature>
<dbReference type="AlphaFoldDB" id="A0A9Q1JQB6"/>
<dbReference type="Proteomes" id="UP001153076">
    <property type="component" value="Unassembled WGS sequence"/>
</dbReference>
<name>A0A9Q1JQB6_9CARY</name>
<dbReference type="GO" id="GO:0005664">
    <property type="term" value="C:nuclear origin of replication recognition complex"/>
    <property type="evidence" value="ECO:0007669"/>
    <property type="project" value="InterPro"/>
</dbReference>
<dbReference type="PANTHER" id="PTHR12748">
    <property type="entry name" value="ORIGIN RECOGNITION COMPLEX SUBUNIT 3"/>
    <property type="match status" value="1"/>
</dbReference>
<evidence type="ECO:0000259" key="1">
    <source>
        <dbReference type="Pfam" id="PF07034"/>
    </source>
</evidence>
<dbReference type="GO" id="GO:0003688">
    <property type="term" value="F:DNA replication origin binding"/>
    <property type="evidence" value="ECO:0007669"/>
    <property type="project" value="TreeGrafter"/>
</dbReference>
<protein>
    <recommendedName>
        <fullName evidence="1">Origin recognition complex subunit 3 N-terminal domain-containing protein</fullName>
    </recommendedName>
</protein>
<dbReference type="OrthoDB" id="10265211at2759"/>
<reference evidence="2" key="1">
    <citation type="submission" date="2022-04" db="EMBL/GenBank/DDBJ databases">
        <title>Carnegiea gigantea Genome sequencing and assembly v2.</title>
        <authorList>
            <person name="Copetti D."/>
            <person name="Sanderson M.J."/>
            <person name="Burquez A."/>
            <person name="Wojciechowski M.F."/>
        </authorList>
    </citation>
    <scope>NUCLEOTIDE SEQUENCE</scope>
    <source>
        <strain evidence="2">SGP5-SGP5p</strain>
        <tissue evidence="2">Aerial part</tissue>
    </source>
</reference>
<dbReference type="PANTHER" id="PTHR12748:SF0">
    <property type="entry name" value="ORIGIN RECOGNITION COMPLEX SUBUNIT 3"/>
    <property type="match status" value="1"/>
</dbReference>
<dbReference type="CDD" id="cd20704">
    <property type="entry name" value="Orc3"/>
    <property type="match status" value="1"/>
</dbReference>
<dbReference type="Pfam" id="PF07034">
    <property type="entry name" value="ORC3_N"/>
    <property type="match status" value="1"/>
</dbReference>
<comment type="caution">
    <text evidence="2">The sequence shown here is derived from an EMBL/GenBank/DDBJ whole genome shotgun (WGS) entry which is preliminary data.</text>
</comment>
<evidence type="ECO:0000313" key="3">
    <source>
        <dbReference type="Proteomes" id="UP001153076"/>
    </source>
</evidence>
<dbReference type="GO" id="GO:0006270">
    <property type="term" value="P:DNA replication initiation"/>
    <property type="evidence" value="ECO:0007669"/>
    <property type="project" value="TreeGrafter"/>
</dbReference>
<keyword evidence="3" id="KW-1185">Reference proteome</keyword>
<dbReference type="GO" id="GO:0031261">
    <property type="term" value="C:DNA replication preinitiation complex"/>
    <property type="evidence" value="ECO:0007669"/>
    <property type="project" value="TreeGrafter"/>
</dbReference>